<organism evidence="1 2">
    <name type="scientific">Ajellomyces capsulatus</name>
    <name type="common">Darling's disease fungus</name>
    <name type="synonym">Histoplasma capsulatum</name>
    <dbReference type="NCBI Taxonomy" id="5037"/>
    <lineage>
        <taxon>Eukaryota</taxon>
        <taxon>Fungi</taxon>
        <taxon>Dikarya</taxon>
        <taxon>Ascomycota</taxon>
        <taxon>Pezizomycotina</taxon>
        <taxon>Eurotiomycetes</taxon>
        <taxon>Eurotiomycetidae</taxon>
        <taxon>Onygenales</taxon>
        <taxon>Ajellomycetaceae</taxon>
        <taxon>Histoplasma</taxon>
    </lineage>
</organism>
<proteinExistence type="predicted"/>
<dbReference type="EMBL" id="CP069114">
    <property type="protein sequence ID" value="QSS64225.1"/>
    <property type="molecule type" value="Genomic_DNA"/>
</dbReference>
<dbReference type="AlphaFoldDB" id="A0A8A1MEA7"/>
<evidence type="ECO:0000313" key="1">
    <source>
        <dbReference type="EMBL" id="QSS64225.1"/>
    </source>
</evidence>
<accession>A0A8A1MEA7</accession>
<gene>
    <name evidence="1" type="ORF">I7I51_01290</name>
</gene>
<evidence type="ECO:0000313" key="2">
    <source>
        <dbReference type="Proteomes" id="UP000663671"/>
    </source>
</evidence>
<dbReference type="Proteomes" id="UP000663671">
    <property type="component" value="Chromosome 1"/>
</dbReference>
<reference evidence="1" key="1">
    <citation type="submission" date="2021-01" db="EMBL/GenBank/DDBJ databases">
        <title>Chromosome-level genome assembly of a human fungal pathogen reveals clustering of transcriptionally co-regulated genes.</title>
        <authorList>
            <person name="Voorhies M."/>
            <person name="Cohen S."/>
            <person name="Shea T.P."/>
            <person name="Petrus S."/>
            <person name="Munoz J.F."/>
            <person name="Poplawski S."/>
            <person name="Goldman W.E."/>
            <person name="Michael T."/>
            <person name="Cuomo C.A."/>
            <person name="Sil A."/>
            <person name="Beyhan S."/>
        </authorList>
    </citation>
    <scope>NUCLEOTIDE SEQUENCE</scope>
    <source>
        <strain evidence="1">WU24</strain>
    </source>
</reference>
<dbReference type="VEuPathDB" id="FungiDB:I7I51_01290"/>
<sequence length="213" mass="25101">MTLYFVLDFSSEELWPDDLFTIREREDPLLCIQLEKIVPRLLRFQKVNLFSWIHMILNLCKLVEGKLGNTNGSPIEGPRGSLGPKIVRKWRRETRVIDDKVVKFSIEASLAFKHCKDEDSLRPKAKKGFRSNILFADLVTRVTFRGHSVVQYNDSIQNHQPLETKAVRWRVEILNPDQKLSYNYVKKRRGKRSDSRMLTGRQCLTRKERMVRQ</sequence>
<name>A0A8A1MEA7_AJECA</name>
<protein>
    <submittedName>
        <fullName evidence="1">Uncharacterized protein</fullName>
    </submittedName>
</protein>